<dbReference type="Gene3D" id="3.40.50.720">
    <property type="entry name" value="NAD(P)-binding Rossmann-like Domain"/>
    <property type="match status" value="1"/>
</dbReference>
<name>A0A8S1F6T3_9PELO</name>
<keyword evidence="3" id="KW-1133">Transmembrane helix</keyword>
<dbReference type="SUPFAM" id="SSF51735">
    <property type="entry name" value="NAD(P)-binding Rossmann-fold domains"/>
    <property type="match status" value="1"/>
</dbReference>
<dbReference type="AlphaFoldDB" id="A0A8S1F6T3"/>
<dbReference type="Pfam" id="PF00106">
    <property type="entry name" value="adh_short"/>
    <property type="match status" value="1"/>
</dbReference>
<organism evidence="4 5">
    <name type="scientific">Caenorhabditis bovis</name>
    <dbReference type="NCBI Taxonomy" id="2654633"/>
    <lineage>
        <taxon>Eukaryota</taxon>
        <taxon>Metazoa</taxon>
        <taxon>Ecdysozoa</taxon>
        <taxon>Nematoda</taxon>
        <taxon>Chromadorea</taxon>
        <taxon>Rhabditida</taxon>
        <taxon>Rhabditina</taxon>
        <taxon>Rhabditomorpha</taxon>
        <taxon>Rhabditoidea</taxon>
        <taxon>Rhabditidae</taxon>
        <taxon>Peloderinae</taxon>
        <taxon>Caenorhabditis</taxon>
    </lineage>
</organism>
<evidence type="ECO:0000256" key="1">
    <source>
        <dbReference type="ARBA" id="ARBA00023002"/>
    </source>
</evidence>
<protein>
    <submittedName>
        <fullName evidence="4">Uncharacterized protein</fullName>
    </submittedName>
</protein>
<dbReference type="InterPro" id="IPR002347">
    <property type="entry name" value="SDR_fam"/>
</dbReference>
<evidence type="ECO:0000256" key="2">
    <source>
        <dbReference type="RuleBase" id="RU000363"/>
    </source>
</evidence>
<dbReference type="GO" id="GO:0008202">
    <property type="term" value="P:steroid metabolic process"/>
    <property type="evidence" value="ECO:0007669"/>
    <property type="project" value="TreeGrafter"/>
</dbReference>
<proteinExistence type="inferred from homology"/>
<dbReference type="InterPro" id="IPR036291">
    <property type="entry name" value="NAD(P)-bd_dom_sf"/>
</dbReference>
<dbReference type="GO" id="GO:0016491">
    <property type="term" value="F:oxidoreductase activity"/>
    <property type="evidence" value="ECO:0007669"/>
    <property type="project" value="UniProtKB-KW"/>
</dbReference>
<feature type="transmembrane region" description="Helical" evidence="3">
    <location>
        <begin position="6"/>
        <end position="29"/>
    </location>
</feature>
<keyword evidence="5" id="KW-1185">Reference proteome</keyword>
<reference evidence="4 5" key="1">
    <citation type="submission" date="2020-04" db="EMBL/GenBank/DDBJ databases">
        <authorList>
            <person name="Laetsch R D."/>
            <person name="Stevens L."/>
            <person name="Kumar S."/>
            <person name="Blaxter L. M."/>
        </authorList>
    </citation>
    <scope>NUCLEOTIDE SEQUENCE [LARGE SCALE GENOMIC DNA]</scope>
</reference>
<dbReference type="PANTHER" id="PTHR43313:SF7">
    <property type="entry name" value="17-BETA-HYDROXYSTEROID DEHYDROGENASE TYPE 6"/>
    <property type="match status" value="1"/>
</dbReference>
<keyword evidence="3" id="KW-0812">Transmembrane</keyword>
<evidence type="ECO:0000313" key="5">
    <source>
        <dbReference type="Proteomes" id="UP000494206"/>
    </source>
</evidence>
<dbReference type="PANTHER" id="PTHR43313">
    <property type="entry name" value="SHORT-CHAIN DEHYDROGENASE/REDUCTASE FAMILY 9C"/>
    <property type="match status" value="1"/>
</dbReference>
<dbReference type="EMBL" id="CADEPM010000007">
    <property type="protein sequence ID" value="CAB3408573.1"/>
    <property type="molecule type" value="Genomic_DNA"/>
</dbReference>
<dbReference type="PROSITE" id="PS00061">
    <property type="entry name" value="ADH_SHORT"/>
    <property type="match status" value="1"/>
</dbReference>
<comment type="similarity">
    <text evidence="2">Belongs to the short-chain dehydrogenases/reductases (SDR) family.</text>
</comment>
<sequence>MGFTSILSFILNTTIFELLIYWIIFAIAYKALRKYLDSFVIDNLSRRPVFITGCDTGFGRALALKCLENGMPVFAGCLTEQGIKSLRAEARNLKGTLDALQVNVGNEESVARAGKYLEEKVEKYGGLHAVVNNAGITGMHIADDFLSIDDYYKCCEINLFGVMRSTKHVLKLVKRAKGRVVTVASICARVGIPGLGPYTVSKYAVSGYCDVLRHEMRPFGVTVHILEPGFFKTPLVQREKLQKEFEEAFENGPADIKAEYGEKYFQEISGTSHSLIDKFASDNINLVVDAYFHAITSKYPKSRYQVGWDSVFVFIPFSYLPTGVQDAFFTIIGSFTPKPAACAKN</sequence>
<comment type="caution">
    <text evidence="4">The sequence shown here is derived from an EMBL/GenBank/DDBJ whole genome shotgun (WGS) entry which is preliminary data.</text>
</comment>
<dbReference type="Proteomes" id="UP000494206">
    <property type="component" value="Unassembled WGS sequence"/>
</dbReference>
<keyword evidence="1" id="KW-0560">Oxidoreductase</keyword>
<evidence type="ECO:0000313" key="4">
    <source>
        <dbReference type="EMBL" id="CAB3408573.1"/>
    </source>
</evidence>
<dbReference type="InterPro" id="IPR020904">
    <property type="entry name" value="Sc_DH/Rdtase_CS"/>
</dbReference>
<dbReference type="PRINTS" id="PR00081">
    <property type="entry name" value="GDHRDH"/>
</dbReference>
<accession>A0A8S1F6T3</accession>
<evidence type="ECO:0000256" key="3">
    <source>
        <dbReference type="SAM" id="Phobius"/>
    </source>
</evidence>
<keyword evidence="3" id="KW-0472">Membrane</keyword>
<dbReference type="PRINTS" id="PR00080">
    <property type="entry name" value="SDRFAMILY"/>
</dbReference>
<gene>
    <name evidence="4" type="ORF">CBOVIS_LOCUS10337</name>
</gene>
<dbReference type="OrthoDB" id="2102561at2759"/>